<dbReference type="OrthoDB" id="1922221at2759"/>
<accession>A0A2R6W7H3</accession>
<dbReference type="Pfam" id="PF03081">
    <property type="entry name" value="Exo70_C"/>
    <property type="match status" value="1"/>
</dbReference>
<dbReference type="GO" id="GO:0006887">
    <property type="term" value="P:exocytosis"/>
    <property type="evidence" value="ECO:0000318"/>
    <property type="project" value="GO_Central"/>
</dbReference>
<reference evidence="8" key="1">
    <citation type="journal article" date="2017" name="Cell">
        <title>Insights into land plant evolution garnered from the Marchantia polymorpha genome.</title>
        <authorList>
            <person name="Bowman J.L."/>
            <person name="Kohchi T."/>
            <person name="Yamato K.T."/>
            <person name="Jenkins J."/>
            <person name="Shu S."/>
            <person name="Ishizaki K."/>
            <person name="Yamaoka S."/>
            <person name="Nishihama R."/>
            <person name="Nakamura Y."/>
            <person name="Berger F."/>
            <person name="Adam C."/>
            <person name="Aki S.S."/>
            <person name="Althoff F."/>
            <person name="Araki T."/>
            <person name="Arteaga-Vazquez M.A."/>
            <person name="Balasubrmanian S."/>
            <person name="Barry K."/>
            <person name="Bauer D."/>
            <person name="Boehm C.R."/>
            <person name="Briginshaw L."/>
            <person name="Caballero-Perez J."/>
            <person name="Catarino B."/>
            <person name="Chen F."/>
            <person name="Chiyoda S."/>
            <person name="Chovatia M."/>
            <person name="Davies K.M."/>
            <person name="Delmans M."/>
            <person name="Demura T."/>
            <person name="Dierschke T."/>
            <person name="Dolan L."/>
            <person name="Dorantes-Acosta A.E."/>
            <person name="Eklund D.M."/>
            <person name="Florent S.N."/>
            <person name="Flores-Sandoval E."/>
            <person name="Fujiyama A."/>
            <person name="Fukuzawa H."/>
            <person name="Galik B."/>
            <person name="Grimanelli D."/>
            <person name="Grimwood J."/>
            <person name="Grossniklaus U."/>
            <person name="Hamada T."/>
            <person name="Haseloff J."/>
            <person name="Hetherington A.J."/>
            <person name="Higo A."/>
            <person name="Hirakawa Y."/>
            <person name="Hundley H.N."/>
            <person name="Ikeda Y."/>
            <person name="Inoue K."/>
            <person name="Inoue S.I."/>
            <person name="Ishida S."/>
            <person name="Jia Q."/>
            <person name="Kakita M."/>
            <person name="Kanazawa T."/>
            <person name="Kawai Y."/>
            <person name="Kawashima T."/>
            <person name="Kennedy M."/>
            <person name="Kinose K."/>
            <person name="Kinoshita T."/>
            <person name="Kohara Y."/>
            <person name="Koide E."/>
            <person name="Komatsu K."/>
            <person name="Kopischke S."/>
            <person name="Kubo M."/>
            <person name="Kyozuka J."/>
            <person name="Lagercrantz U."/>
            <person name="Lin S.S."/>
            <person name="Lindquist E."/>
            <person name="Lipzen A.M."/>
            <person name="Lu C.W."/>
            <person name="De Luna E."/>
            <person name="Martienssen R.A."/>
            <person name="Minamino N."/>
            <person name="Mizutani M."/>
            <person name="Mizutani M."/>
            <person name="Mochizuki N."/>
            <person name="Monte I."/>
            <person name="Mosher R."/>
            <person name="Nagasaki H."/>
            <person name="Nakagami H."/>
            <person name="Naramoto S."/>
            <person name="Nishitani K."/>
            <person name="Ohtani M."/>
            <person name="Okamoto T."/>
            <person name="Okumura M."/>
            <person name="Phillips J."/>
            <person name="Pollak B."/>
            <person name="Reinders A."/>
            <person name="Rovekamp M."/>
            <person name="Sano R."/>
            <person name="Sawa S."/>
            <person name="Schmid M.W."/>
            <person name="Shirakawa M."/>
            <person name="Solano R."/>
            <person name="Spunde A."/>
            <person name="Suetsugu N."/>
            <person name="Sugano S."/>
            <person name="Sugiyama A."/>
            <person name="Sun R."/>
            <person name="Suzuki Y."/>
            <person name="Takenaka M."/>
            <person name="Takezawa D."/>
            <person name="Tomogane H."/>
            <person name="Tsuzuki M."/>
            <person name="Ueda T."/>
            <person name="Umeda M."/>
            <person name="Ward J.M."/>
            <person name="Watanabe Y."/>
            <person name="Yazaki K."/>
            <person name="Yokoyama R."/>
            <person name="Yoshitake Y."/>
            <person name="Yotsui I."/>
            <person name="Zachgo S."/>
            <person name="Schmutz J."/>
        </authorList>
    </citation>
    <scope>NUCLEOTIDE SEQUENCE [LARGE SCALE GENOMIC DNA]</scope>
    <source>
        <strain evidence="8">Tak-1</strain>
    </source>
</reference>
<dbReference type="Pfam" id="PF20669">
    <property type="entry name" value="Exo70_N"/>
    <property type="match status" value="1"/>
</dbReference>
<dbReference type="GO" id="GO:0000145">
    <property type="term" value="C:exocyst"/>
    <property type="evidence" value="ECO:0000318"/>
    <property type="project" value="GO_Central"/>
</dbReference>
<gene>
    <name evidence="7" type="ORF">MARPO_0134s0013</name>
</gene>
<keyword evidence="2 4" id="KW-0813">Transport</keyword>
<evidence type="ECO:0000256" key="2">
    <source>
        <dbReference type="ARBA" id="ARBA00022448"/>
    </source>
</evidence>
<protein>
    <recommendedName>
        <fullName evidence="4">Exocyst subunit Exo70 family protein</fullName>
    </recommendedName>
</protein>
<proteinExistence type="inferred from homology"/>
<dbReference type="GO" id="GO:0015031">
    <property type="term" value="P:protein transport"/>
    <property type="evidence" value="ECO:0007669"/>
    <property type="project" value="UniProtKB-KW"/>
</dbReference>
<feature type="region of interest" description="Disordered" evidence="5">
    <location>
        <begin position="173"/>
        <end position="199"/>
    </location>
</feature>
<dbReference type="GO" id="GO:0005546">
    <property type="term" value="F:phosphatidylinositol-4,5-bisphosphate binding"/>
    <property type="evidence" value="ECO:0007669"/>
    <property type="project" value="InterPro"/>
</dbReference>
<dbReference type="AlphaFoldDB" id="A0A2R6W7H3"/>
<dbReference type="Gene3D" id="1.20.1280.170">
    <property type="entry name" value="Exocyst complex component Exo70"/>
    <property type="match status" value="1"/>
</dbReference>
<evidence type="ECO:0000259" key="6">
    <source>
        <dbReference type="Pfam" id="PF03081"/>
    </source>
</evidence>
<dbReference type="Proteomes" id="UP000244005">
    <property type="component" value="Unassembled WGS sequence"/>
</dbReference>
<evidence type="ECO:0000313" key="8">
    <source>
        <dbReference type="Proteomes" id="UP000244005"/>
    </source>
</evidence>
<evidence type="ECO:0000256" key="3">
    <source>
        <dbReference type="ARBA" id="ARBA00022483"/>
    </source>
</evidence>
<evidence type="ECO:0000256" key="4">
    <source>
        <dbReference type="RuleBase" id="RU365026"/>
    </source>
</evidence>
<evidence type="ECO:0000256" key="5">
    <source>
        <dbReference type="SAM" id="MobiDB-lite"/>
    </source>
</evidence>
<dbReference type="SUPFAM" id="SSF74788">
    <property type="entry name" value="Cullin repeat-like"/>
    <property type="match status" value="1"/>
</dbReference>
<feature type="domain" description="Exocyst complex subunit Exo70 C-terminal" evidence="6">
    <location>
        <begin position="276"/>
        <end position="636"/>
    </location>
</feature>
<sequence length="649" mass="72858">MGAAADIEGLMVRSQFMREAMTKSQTISDNMITILSSFDHRLSTLEAAMRPTQVRTHAFRTAHENIDSTLKAAEVVLTQFDVSRQMEAKINRGPQGDLTGFLAAVDQLQANVEFFSLNRSYKSSDGALNHARGLLQKGMTKIEDEFKALLVQHSKPVDPARVHEALPAALRASTATSPVAADGKRLTPPQSPGSEPTKANLPLQLPVLIAPRIVPQLHEMAQRMIGAAFHQQCLKAYRDVRSSTLEQSLRKLGVEKLSKEDVQKMQWEALEGKIGNWIQYMRAAVKLLFAGERKLCDQVFYHLDPIREKAFAEVTESSMMMLLSFGDAIARSKKSPERLFVLLDMYETMRDLLPEIEFVFSGEQAQPMREAAKNLAKKLAQTATETFNDFEEAVEKDATRTPVLDGTVHPLTSYVINYIKFLLDYQTTLKQLFGEKDNGDKATSKLAAATMRIMLVLQSNLDGKSKLYKDVALTNLFLMNNTHYMVKSVRRSDAKELLGDDWVQRHRRIVQQHAQGYQRAAWAKALSYLSGSSLASSGGSGGLGNSGDASGTGISRAVLKDRFKQFNTIFEELHIRQSQWTIADPELRDAVRLQVAEVLLPAYRSFLKRYSSILENGKNPQKYIKYSPEDLERLLGEFFEGKMRADQRR</sequence>
<name>A0A2R6W7H3_MARPO</name>
<dbReference type="InterPro" id="IPR016159">
    <property type="entry name" value="Cullin_repeat-like_dom_sf"/>
</dbReference>
<dbReference type="InterPro" id="IPR004140">
    <property type="entry name" value="Exo70"/>
</dbReference>
<evidence type="ECO:0000313" key="7">
    <source>
        <dbReference type="EMBL" id="PTQ29801.1"/>
    </source>
</evidence>
<evidence type="ECO:0000256" key="1">
    <source>
        <dbReference type="ARBA" id="ARBA00006756"/>
    </source>
</evidence>
<dbReference type="SMR" id="A0A2R6W7H3"/>
<dbReference type="InterPro" id="IPR046364">
    <property type="entry name" value="Exo70_C"/>
</dbReference>
<comment type="function">
    <text evidence="4">Component of the exocyst complex.</text>
</comment>
<keyword evidence="8" id="KW-1185">Reference proteome</keyword>
<dbReference type="OMA" id="GIIRAGP"/>
<keyword evidence="4" id="KW-0653">Protein transport</keyword>
<keyword evidence="3 4" id="KW-0268">Exocytosis</keyword>
<dbReference type="EMBL" id="KZ772806">
    <property type="protein sequence ID" value="PTQ29801.1"/>
    <property type="molecule type" value="Genomic_DNA"/>
</dbReference>
<dbReference type="PANTHER" id="PTHR12542">
    <property type="entry name" value="EXOCYST COMPLEX PROTEIN EXO70"/>
    <property type="match status" value="1"/>
</dbReference>
<dbReference type="Gramene" id="Mp5g19550.1">
    <property type="protein sequence ID" value="Mp5g19550.1.cds"/>
    <property type="gene ID" value="Mp5g19550"/>
</dbReference>
<organism evidence="7 8">
    <name type="scientific">Marchantia polymorpha</name>
    <name type="common">Common liverwort</name>
    <name type="synonym">Marchantia aquatica</name>
    <dbReference type="NCBI Taxonomy" id="3197"/>
    <lineage>
        <taxon>Eukaryota</taxon>
        <taxon>Viridiplantae</taxon>
        <taxon>Streptophyta</taxon>
        <taxon>Embryophyta</taxon>
        <taxon>Marchantiophyta</taxon>
        <taxon>Marchantiopsida</taxon>
        <taxon>Marchantiidae</taxon>
        <taxon>Marchantiales</taxon>
        <taxon>Marchantiaceae</taxon>
        <taxon>Marchantia</taxon>
    </lineage>
</organism>
<comment type="similarity">
    <text evidence="1 4">Belongs to the EXO70 family.</text>
</comment>
<dbReference type="PANTHER" id="PTHR12542:SF41">
    <property type="entry name" value="EXOCYST COMPLEX COMPONENT 7"/>
    <property type="match status" value="1"/>
</dbReference>